<dbReference type="AlphaFoldDB" id="A0A7J8QW58"/>
<comment type="caution">
    <text evidence="2">The sequence shown here is derived from an EMBL/GenBank/DDBJ whole genome shotgun (WGS) entry which is preliminary data.</text>
</comment>
<name>A0A7J8QW58_GOSDV</name>
<sequence>MQNQSPGSSNLPCDNLLFDEVNELNIQDLPPPPQLPANPSMAYEERNLRDYALPNLEMVQGGIGDLQKESHQGANNEFEPENVAEPEAKPTKEHELTEENFCIIPKDSVVVLVVQEFNAYLKDQYSSRPEGATWETISVRRKKEIMFPIAKIWIQFLCTRIARALNVFNVNTFRAVFLYVVLQKKQVFIGTWIYHCMKRCISG</sequence>
<protein>
    <submittedName>
        <fullName evidence="2">Uncharacterized protein</fullName>
    </submittedName>
</protein>
<feature type="region of interest" description="Disordered" evidence="1">
    <location>
        <begin position="67"/>
        <end position="88"/>
    </location>
</feature>
<evidence type="ECO:0000313" key="2">
    <source>
        <dbReference type="EMBL" id="MBA0605362.1"/>
    </source>
</evidence>
<dbReference type="Proteomes" id="UP000593561">
    <property type="component" value="Unassembled WGS sequence"/>
</dbReference>
<dbReference type="EMBL" id="JABFAC010000001">
    <property type="protein sequence ID" value="MBA0605362.1"/>
    <property type="molecule type" value="Genomic_DNA"/>
</dbReference>
<reference evidence="2 3" key="1">
    <citation type="journal article" date="2019" name="Genome Biol. Evol.">
        <title>Insights into the evolution of the New World diploid cottons (Gossypium, subgenus Houzingenia) based on genome sequencing.</title>
        <authorList>
            <person name="Grover C.E."/>
            <person name="Arick M.A. 2nd"/>
            <person name="Thrash A."/>
            <person name="Conover J.L."/>
            <person name="Sanders W.S."/>
            <person name="Peterson D.G."/>
            <person name="Frelichowski J.E."/>
            <person name="Scheffler J.A."/>
            <person name="Scheffler B.E."/>
            <person name="Wendel J.F."/>
        </authorList>
    </citation>
    <scope>NUCLEOTIDE SEQUENCE [LARGE SCALE GENOMIC DNA]</scope>
    <source>
        <strain evidence="2">27</strain>
        <tissue evidence="2">Leaf</tissue>
    </source>
</reference>
<evidence type="ECO:0000256" key="1">
    <source>
        <dbReference type="SAM" id="MobiDB-lite"/>
    </source>
</evidence>
<accession>A0A7J8QW58</accession>
<proteinExistence type="predicted"/>
<evidence type="ECO:0000313" key="3">
    <source>
        <dbReference type="Proteomes" id="UP000593561"/>
    </source>
</evidence>
<feature type="non-terminal residue" evidence="2">
    <location>
        <position position="203"/>
    </location>
</feature>
<gene>
    <name evidence="2" type="ORF">Godav_017948</name>
</gene>
<keyword evidence="3" id="KW-1185">Reference proteome</keyword>
<organism evidence="2 3">
    <name type="scientific">Gossypium davidsonii</name>
    <name type="common">Davidson's cotton</name>
    <name type="synonym">Gossypium klotzschianum subsp. davidsonii</name>
    <dbReference type="NCBI Taxonomy" id="34287"/>
    <lineage>
        <taxon>Eukaryota</taxon>
        <taxon>Viridiplantae</taxon>
        <taxon>Streptophyta</taxon>
        <taxon>Embryophyta</taxon>
        <taxon>Tracheophyta</taxon>
        <taxon>Spermatophyta</taxon>
        <taxon>Magnoliopsida</taxon>
        <taxon>eudicotyledons</taxon>
        <taxon>Gunneridae</taxon>
        <taxon>Pentapetalae</taxon>
        <taxon>rosids</taxon>
        <taxon>malvids</taxon>
        <taxon>Malvales</taxon>
        <taxon>Malvaceae</taxon>
        <taxon>Malvoideae</taxon>
        <taxon>Gossypium</taxon>
    </lineage>
</organism>